<dbReference type="VEuPathDB" id="FungiDB:CTRG_01400"/>
<evidence type="ECO:0000256" key="3">
    <source>
        <dbReference type="ARBA" id="ARBA00022833"/>
    </source>
</evidence>
<dbReference type="GeneID" id="8296461"/>
<dbReference type="GO" id="GO:0043130">
    <property type="term" value="F:ubiquitin binding"/>
    <property type="evidence" value="ECO:0007669"/>
    <property type="project" value="EnsemblFungi"/>
</dbReference>
<name>C5M6B9_CANTT</name>
<dbReference type="Pfam" id="PF07576">
    <property type="entry name" value="BRAP2"/>
    <property type="match status" value="1"/>
</dbReference>
<sequence>MIGTDSYHIIIDLQNSARDTTPIEITEINNSIMGLPSLEPIKAKSIGNGVIRLFREFEDDDSDEVVSPDIQSNPGDDTMVAIIAVPTYFTATDLLGFIGENYMSNISHIRILKSDKPNRFLVLIKFRDIVKAAEFQYHYNGKPFNSMEPETCHVVYVKSVQLKNPTNNETAASESMIPFLLQDPFTSSSAVATDISSNSTIENVNLIELPTCPVCLERMDATVTGLLTIPCQHTFHCQCLTKWKDDTCPVCRYSHNIANERVRRSTNLFQHLNRRESSSTPPSRPPTMLLQQSGDETGEVCMECDQTDNLWICLICGNVGCGRYAPAQHSLKHFINTGHCFAMEINTSRVWDYAGDKYVHRLVTNESDGKLVELPDKEEKDGNSSSRSNTNGNYDKIDEVGFEYSQLLISQLASQREYYESLMNEQRAPKSRRGSSIVRTTSNSNSNQEALTELEIKVEDLTSKLTDFTVNLIPSLKEKIQAKDEKLNKVMRELNIATSLNDALSKKIEHLSKVTEDHKKTIDALTDENKGLNEQVTDLMFFLDSQEKFKNESQEVKDGTIVIQQPTSSSTSRKNRRKRK</sequence>
<evidence type="ECO:0000256" key="6">
    <source>
        <dbReference type="SAM" id="MobiDB-lite"/>
    </source>
</evidence>
<dbReference type="InterPro" id="IPR013083">
    <property type="entry name" value="Znf_RING/FYVE/PHD"/>
</dbReference>
<feature type="compositionally biased region" description="Basic and acidic residues" evidence="6">
    <location>
        <begin position="370"/>
        <end position="382"/>
    </location>
</feature>
<proteinExistence type="predicted"/>
<dbReference type="eggNOG" id="KOG0804">
    <property type="taxonomic scope" value="Eukaryota"/>
</dbReference>
<accession>C5M6B9</accession>
<evidence type="ECO:0000256" key="2">
    <source>
        <dbReference type="ARBA" id="ARBA00022771"/>
    </source>
</evidence>
<dbReference type="KEGG" id="ctp:CTRG_01400"/>
<evidence type="ECO:0000256" key="5">
    <source>
        <dbReference type="SAM" id="Coils"/>
    </source>
</evidence>
<dbReference type="OrthoDB" id="273556at2759"/>
<dbReference type="AlphaFoldDB" id="C5M6B9"/>
<dbReference type="SUPFAM" id="SSF57850">
    <property type="entry name" value="RING/U-box"/>
    <property type="match status" value="2"/>
</dbReference>
<feature type="domain" description="RING-type" evidence="7">
    <location>
        <begin position="212"/>
        <end position="252"/>
    </location>
</feature>
<evidence type="ECO:0000256" key="4">
    <source>
        <dbReference type="PROSITE-ProRule" id="PRU00502"/>
    </source>
</evidence>
<dbReference type="GO" id="GO:0007265">
    <property type="term" value="P:Ras protein signal transduction"/>
    <property type="evidence" value="ECO:0007669"/>
    <property type="project" value="TreeGrafter"/>
</dbReference>
<dbReference type="CDD" id="cd16457">
    <property type="entry name" value="RING-H2_BRAP2"/>
    <property type="match status" value="1"/>
</dbReference>
<keyword evidence="2 4" id="KW-0863">Zinc-finger</keyword>
<feature type="region of interest" description="Disordered" evidence="6">
    <location>
        <begin position="551"/>
        <end position="580"/>
    </location>
</feature>
<dbReference type="EMBL" id="GG692396">
    <property type="protein sequence ID" value="EER34539.1"/>
    <property type="molecule type" value="Genomic_DNA"/>
</dbReference>
<evidence type="ECO:0000256" key="1">
    <source>
        <dbReference type="ARBA" id="ARBA00022723"/>
    </source>
</evidence>
<dbReference type="InterPro" id="IPR047243">
    <property type="entry name" value="RING-H2_BRAP2"/>
</dbReference>
<evidence type="ECO:0000313" key="9">
    <source>
        <dbReference type="EMBL" id="EER34539.1"/>
    </source>
</evidence>
<reference evidence="9 10" key="1">
    <citation type="journal article" date="2009" name="Nature">
        <title>Evolution of pathogenicity and sexual reproduction in eight Candida genomes.</title>
        <authorList>
            <person name="Butler G."/>
            <person name="Rasmussen M.D."/>
            <person name="Lin M.F."/>
            <person name="Santos M.A."/>
            <person name="Sakthikumar S."/>
            <person name="Munro C.A."/>
            <person name="Rheinbay E."/>
            <person name="Grabherr M."/>
            <person name="Forche A."/>
            <person name="Reedy J.L."/>
            <person name="Agrafioti I."/>
            <person name="Arnaud M.B."/>
            <person name="Bates S."/>
            <person name="Brown A.J."/>
            <person name="Brunke S."/>
            <person name="Costanzo M.C."/>
            <person name="Fitzpatrick D.A."/>
            <person name="de Groot P.W."/>
            <person name="Harris D."/>
            <person name="Hoyer L.L."/>
            <person name="Hube B."/>
            <person name="Klis F.M."/>
            <person name="Kodira C."/>
            <person name="Lennard N."/>
            <person name="Logue M.E."/>
            <person name="Martin R."/>
            <person name="Neiman A.M."/>
            <person name="Nikolaou E."/>
            <person name="Quail M.A."/>
            <person name="Quinn J."/>
            <person name="Santos M.C."/>
            <person name="Schmitzberger F.F."/>
            <person name="Sherlock G."/>
            <person name="Shah P."/>
            <person name="Silverstein K.A."/>
            <person name="Skrzypek M.S."/>
            <person name="Soll D."/>
            <person name="Staggs R."/>
            <person name="Stansfield I."/>
            <person name="Stumpf M.P."/>
            <person name="Sudbery P.E."/>
            <person name="Srikantha T."/>
            <person name="Zeng Q."/>
            <person name="Berman J."/>
            <person name="Berriman M."/>
            <person name="Heitman J."/>
            <person name="Gow N.A."/>
            <person name="Lorenz M.C."/>
            <person name="Birren B.W."/>
            <person name="Kellis M."/>
            <person name="Cuomo C.A."/>
        </authorList>
    </citation>
    <scope>NUCLEOTIDE SEQUENCE [LARGE SCALE GENOMIC DNA]</scope>
    <source>
        <strain evidence="10">ATCC MYA-3404 / T1</strain>
    </source>
</reference>
<dbReference type="SMART" id="SM00184">
    <property type="entry name" value="RING"/>
    <property type="match status" value="1"/>
</dbReference>
<feature type="compositionally biased region" description="Low complexity" evidence="6">
    <location>
        <begin position="383"/>
        <end position="393"/>
    </location>
</feature>
<organism evidence="9 10">
    <name type="scientific">Candida tropicalis (strain ATCC MYA-3404 / T1)</name>
    <name type="common">Yeast</name>
    <dbReference type="NCBI Taxonomy" id="294747"/>
    <lineage>
        <taxon>Eukaryota</taxon>
        <taxon>Fungi</taxon>
        <taxon>Dikarya</taxon>
        <taxon>Ascomycota</taxon>
        <taxon>Saccharomycotina</taxon>
        <taxon>Pichiomycetes</taxon>
        <taxon>Debaryomycetaceae</taxon>
        <taxon>Candida/Lodderomyces clade</taxon>
        <taxon>Candida</taxon>
    </lineage>
</organism>
<dbReference type="InterPro" id="IPR011422">
    <property type="entry name" value="BRAP2/ETP1_RRM"/>
</dbReference>
<dbReference type="GO" id="GO:0016567">
    <property type="term" value="P:protein ubiquitination"/>
    <property type="evidence" value="ECO:0007669"/>
    <property type="project" value="TreeGrafter"/>
</dbReference>
<evidence type="ECO:0008006" key="11">
    <source>
        <dbReference type="Google" id="ProtNLM"/>
    </source>
</evidence>
<dbReference type="CDD" id="cd12717">
    <property type="entry name" value="RRM_ETP1"/>
    <property type="match status" value="1"/>
</dbReference>
<keyword evidence="5" id="KW-0175">Coiled coil</keyword>
<dbReference type="GO" id="GO:0008139">
    <property type="term" value="F:nuclear localization sequence binding"/>
    <property type="evidence" value="ECO:0007669"/>
    <property type="project" value="EnsemblFungi"/>
</dbReference>
<feature type="domain" description="UBP-type" evidence="8">
    <location>
        <begin position="267"/>
        <end position="378"/>
    </location>
</feature>
<dbReference type="RefSeq" id="XP_002547094.1">
    <property type="nucleotide sequence ID" value="XM_002547048.1"/>
</dbReference>
<dbReference type="PROSITE" id="PS50271">
    <property type="entry name" value="ZF_UBP"/>
    <property type="match status" value="1"/>
</dbReference>
<protein>
    <recommendedName>
        <fullName evidence="11">RING finger protein ETP1</fullName>
    </recommendedName>
</protein>
<feature type="compositionally biased region" description="Polar residues" evidence="6">
    <location>
        <begin position="437"/>
        <end position="449"/>
    </location>
</feature>
<feature type="region of interest" description="Disordered" evidence="6">
    <location>
        <begin position="370"/>
        <end position="394"/>
    </location>
</feature>
<gene>
    <name evidence="9" type="ORF">CTRG_01400</name>
</gene>
<dbReference type="PANTHER" id="PTHR24007:SF7">
    <property type="entry name" value="BRCA1-ASSOCIATED PROTEIN"/>
    <property type="match status" value="1"/>
</dbReference>
<evidence type="ECO:0000313" key="10">
    <source>
        <dbReference type="Proteomes" id="UP000002037"/>
    </source>
</evidence>
<dbReference type="InterPro" id="IPR034931">
    <property type="entry name" value="ETP1_RRM"/>
</dbReference>
<dbReference type="Pfam" id="PF13639">
    <property type="entry name" value="zf-RING_2"/>
    <property type="match status" value="1"/>
</dbReference>
<dbReference type="GO" id="GO:0008270">
    <property type="term" value="F:zinc ion binding"/>
    <property type="evidence" value="ECO:0007669"/>
    <property type="project" value="UniProtKB-KW"/>
</dbReference>
<dbReference type="Proteomes" id="UP000002037">
    <property type="component" value="Unassembled WGS sequence"/>
</dbReference>
<dbReference type="InterPro" id="IPR001841">
    <property type="entry name" value="Znf_RING"/>
</dbReference>
<dbReference type="PROSITE" id="PS50089">
    <property type="entry name" value="ZF_RING_2"/>
    <property type="match status" value="1"/>
</dbReference>
<feature type="region of interest" description="Disordered" evidence="6">
    <location>
        <begin position="423"/>
        <end position="449"/>
    </location>
</feature>
<keyword evidence="10" id="KW-1185">Reference proteome</keyword>
<feature type="coiled-coil region" evidence="5">
    <location>
        <begin position="451"/>
        <end position="535"/>
    </location>
</feature>
<keyword evidence="3" id="KW-0862">Zinc</keyword>
<dbReference type="Gene3D" id="3.30.40.10">
    <property type="entry name" value="Zinc/RING finger domain, C3HC4 (zinc finger)"/>
    <property type="match status" value="2"/>
</dbReference>
<dbReference type="HOGENOM" id="CLU_009969_0_1_1"/>
<dbReference type="GO" id="GO:0045471">
    <property type="term" value="P:response to ethanol"/>
    <property type="evidence" value="ECO:0007669"/>
    <property type="project" value="EnsemblFungi"/>
</dbReference>
<dbReference type="GO" id="GO:0061630">
    <property type="term" value="F:ubiquitin protein ligase activity"/>
    <property type="evidence" value="ECO:0007669"/>
    <property type="project" value="TreeGrafter"/>
</dbReference>
<dbReference type="GO" id="GO:0005737">
    <property type="term" value="C:cytoplasm"/>
    <property type="evidence" value="ECO:0007669"/>
    <property type="project" value="TreeGrafter"/>
</dbReference>
<dbReference type="InterPro" id="IPR001607">
    <property type="entry name" value="Znf_UBP"/>
</dbReference>
<dbReference type="STRING" id="294747.C5M6B9"/>
<keyword evidence="1" id="KW-0479">Metal-binding</keyword>
<evidence type="ECO:0000259" key="7">
    <source>
        <dbReference type="PROSITE" id="PS50089"/>
    </source>
</evidence>
<dbReference type="Pfam" id="PF02148">
    <property type="entry name" value="zf-UBP"/>
    <property type="match status" value="1"/>
</dbReference>
<dbReference type="PANTHER" id="PTHR24007">
    <property type="entry name" value="BRCA1-ASSOCIATED PROTEIN"/>
    <property type="match status" value="1"/>
</dbReference>
<evidence type="ECO:0000259" key="8">
    <source>
        <dbReference type="PROSITE" id="PS50271"/>
    </source>
</evidence>
<dbReference type="SMART" id="SM00290">
    <property type="entry name" value="ZnF_UBP"/>
    <property type="match status" value="1"/>
</dbReference>